<evidence type="ECO:0000256" key="1">
    <source>
        <dbReference type="SAM" id="MobiDB-lite"/>
    </source>
</evidence>
<dbReference type="AlphaFoldDB" id="A0A438INU9"/>
<feature type="compositionally biased region" description="Pro residues" evidence="1">
    <location>
        <begin position="444"/>
        <end position="466"/>
    </location>
</feature>
<evidence type="ECO:0000313" key="4">
    <source>
        <dbReference type="Proteomes" id="UP000288805"/>
    </source>
</evidence>
<feature type="compositionally biased region" description="Basic and acidic residues" evidence="1">
    <location>
        <begin position="846"/>
        <end position="857"/>
    </location>
</feature>
<evidence type="ECO:0000259" key="2">
    <source>
        <dbReference type="PROSITE" id="PS50994"/>
    </source>
</evidence>
<reference evidence="3 4" key="1">
    <citation type="journal article" date="2018" name="PLoS Genet.">
        <title>Population sequencing reveals clonal diversity and ancestral inbreeding in the grapevine cultivar Chardonnay.</title>
        <authorList>
            <person name="Roach M.J."/>
            <person name="Johnson D.L."/>
            <person name="Bohlmann J."/>
            <person name="van Vuuren H.J."/>
            <person name="Jones S.J."/>
            <person name="Pretorius I.S."/>
            <person name="Schmidt S.A."/>
            <person name="Borneman A.R."/>
        </authorList>
    </citation>
    <scope>NUCLEOTIDE SEQUENCE [LARGE SCALE GENOMIC DNA]</scope>
    <source>
        <strain evidence="4">cv. Chardonnay</strain>
        <tissue evidence="3">Leaf</tissue>
    </source>
</reference>
<dbReference type="GO" id="GO:0015074">
    <property type="term" value="P:DNA integration"/>
    <property type="evidence" value="ECO:0007669"/>
    <property type="project" value="InterPro"/>
</dbReference>
<protein>
    <submittedName>
        <fullName evidence="3">Gag-Pol polyprotein</fullName>
    </submittedName>
</protein>
<feature type="region of interest" description="Disordered" evidence="1">
    <location>
        <begin position="834"/>
        <end position="875"/>
    </location>
</feature>
<feature type="region of interest" description="Disordered" evidence="1">
    <location>
        <begin position="399"/>
        <end position="469"/>
    </location>
</feature>
<organism evidence="3 4">
    <name type="scientific">Vitis vinifera</name>
    <name type="common">Grape</name>
    <dbReference type="NCBI Taxonomy" id="29760"/>
    <lineage>
        <taxon>Eukaryota</taxon>
        <taxon>Viridiplantae</taxon>
        <taxon>Streptophyta</taxon>
        <taxon>Embryophyta</taxon>
        <taxon>Tracheophyta</taxon>
        <taxon>Spermatophyta</taxon>
        <taxon>Magnoliopsida</taxon>
        <taxon>eudicotyledons</taxon>
        <taxon>Gunneridae</taxon>
        <taxon>Pentapetalae</taxon>
        <taxon>rosids</taxon>
        <taxon>Vitales</taxon>
        <taxon>Vitaceae</taxon>
        <taxon>Viteae</taxon>
        <taxon>Vitis</taxon>
    </lineage>
</organism>
<dbReference type="SUPFAM" id="SSF53098">
    <property type="entry name" value="Ribonuclease H-like"/>
    <property type="match status" value="1"/>
</dbReference>
<comment type="caution">
    <text evidence="3">The sequence shown here is derived from an EMBL/GenBank/DDBJ whole genome shotgun (WGS) entry which is preliminary data.</text>
</comment>
<name>A0A438INU9_VITVI</name>
<dbReference type="Pfam" id="PF00665">
    <property type="entry name" value="rve"/>
    <property type="match status" value="1"/>
</dbReference>
<dbReference type="InterPro" id="IPR001584">
    <property type="entry name" value="Integrase_cat-core"/>
</dbReference>
<dbReference type="EMBL" id="QGNW01000094">
    <property type="protein sequence ID" value="RVW98351.1"/>
    <property type="molecule type" value="Genomic_DNA"/>
</dbReference>
<feature type="region of interest" description="Disordered" evidence="1">
    <location>
        <begin position="507"/>
        <end position="529"/>
    </location>
</feature>
<dbReference type="InterPro" id="IPR036397">
    <property type="entry name" value="RNaseH_sf"/>
</dbReference>
<sequence>MPMNPILIVELFDVWGIDFMRPFPMSFGNSYILVGVDYVSKWVEAILCKQNDHRVVLKFLKENIFSRFGVPKAIISDGGAHFCNKPFEALLSKYGVKHKVATPYHPQTSGQVELANREIKNILMKVVNSNRKDWSIRLHDSLWAYRTAYKTILGMSPYRLVYGKACHLPVEVEYKAWWAIKKLNMDLIKAGEKRYLDLNEMEELRNNAYINSKVAKQRMKKWHDQLISNKEFQEGQRVLLYDTRLHIFPGKLKSRWIGPFIIHRVCSNGVVELLNSNGKDTFKVNGYRLKPFMEPFKPKKEEINLLEPQKAKAKKGGRNCKEIERKRIGAKTEQKTELYEISQPLRNQHYAVKPFRNTVEVSARYFAAVKAFWHTSATSQHRSLIWQLRNALRSVSHAVQTSGHLLRSATSAKVRYPEMARTRGAKSSSPSNRKKSLRKEPVPDSAPEPSQPKAIPPPVKPAPPKPPAKRYLTRAFTNSITGSNSSSLVESHASSVAGAISGAARKISGASSATSQALNSIRNSSGRTMLRHSRIQSEVGACTVIQPAEKVPYGASASSERLFLPRVATDFYQSMTTNQVRDPTLIHFTIDGRHGILGARHIVEALQIPYEPTQFDNFRAWTNPTELEMVRTLSRGAANRSHLLRGELPPVMFLIDAFLRHNIYPLQHWTQRRGVLLEALYKMSEGFFFGPHHLIMAALLYFKEKVHKKKLQRADCIPLLFPRLLCQILEHLGYPSEPQLEKNAFSGITVATPAIPRAPPAAPASSQPSTSAEPRMAIPISEYRELCHALETLTASQSSLAQEMEAIRACQEQMLATQAQQAAILRQLQLHFDLPPAVEPSTDTPAEPHSHPSESHPPEPQAPADAPNEEADPSA</sequence>
<dbReference type="PROSITE" id="PS50994">
    <property type="entry name" value="INTEGRASE"/>
    <property type="match status" value="1"/>
</dbReference>
<evidence type="ECO:0000313" key="3">
    <source>
        <dbReference type="EMBL" id="RVW98351.1"/>
    </source>
</evidence>
<feature type="compositionally biased region" description="Polar residues" evidence="1">
    <location>
        <begin position="509"/>
        <end position="527"/>
    </location>
</feature>
<dbReference type="InterPro" id="IPR052160">
    <property type="entry name" value="Gypsy_RT_Integrase-like"/>
</dbReference>
<dbReference type="GO" id="GO:0003676">
    <property type="term" value="F:nucleic acid binding"/>
    <property type="evidence" value="ECO:0007669"/>
    <property type="project" value="InterPro"/>
</dbReference>
<dbReference type="PANTHER" id="PTHR47266">
    <property type="entry name" value="ENDONUCLEASE-RELATED"/>
    <property type="match status" value="1"/>
</dbReference>
<feature type="domain" description="Integrase catalytic" evidence="2">
    <location>
        <begin position="1"/>
        <end position="165"/>
    </location>
</feature>
<feature type="compositionally biased region" description="Polar residues" evidence="1">
    <location>
        <begin position="399"/>
        <end position="411"/>
    </location>
</feature>
<proteinExistence type="predicted"/>
<accession>A0A438INU9</accession>
<dbReference type="Proteomes" id="UP000288805">
    <property type="component" value="Unassembled WGS sequence"/>
</dbReference>
<dbReference type="InterPro" id="IPR012337">
    <property type="entry name" value="RNaseH-like_sf"/>
</dbReference>
<gene>
    <name evidence="3" type="primary">gag-pol_138</name>
    <name evidence="3" type="ORF">CK203_034351</name>
</gene>
<dbReference type="Gene3D" id="3.30.420.10">
    <property type="entry name" value="Ribonuclease H-like superfamily/Ribonuclease H"/>
    <property type="match status" value="1"/>
</dbReference>